<dbReference type="Proteomes" id="UP000799767">
    <property type="component" value="Unassembled WGS sequence"/>
</dbReference>
<dbReference type="AlphaFoldDB" id="A0A6A6Q315"/>
<proteinExistence type="predicted"/>
<evidence type="ECO:0000313" key="1">
    <source>
        <dbReference type="EMBL" id="KAF2485817.1"/>
    </source>
</evidence>
<dbReference type="GeneID" id="54474124"/>
<dbReference type="OrthoDB" id="10264655at2759"/>
<keyword evidence="2" id="KW-1185">Reference proteome</keyword>
<sequence length="300" mass="33498">MAIITGLSHLANPLATAVQLETSSSHLDGIPKDLEDWVRFESSKLLQAAGILLRLPQELIAQSIIILCRYWIGADGGSMLDHDPKDAAAAALYMTAKPSPHPVSVRQVFVVFSYLTSRSGFDYKMANEGDVTNWHISGVDYEAARSRLYAIEAHILQVLGLATHVALPFTLCINYLQTLDVFKASRREGEAVAKLAFQHLNTALLSPQLLYLTHQPTALATAAIYLAAREVKVKLPETSWWEVFDVDREELGFLAVAMRSVEGFAREERLKWEGRRVPMTIEGLREEIERRRTREVGGAR</sequence>
<dbReference type="Gene3D" id="1.10.472.10">
    <property type="entry name" value="Cyclin-like"/>
    <property type="match status" value="2"/>
</dbReference>
<dbReference type="RefSeq" id="XP_033592386.1">
    <property type="nucleotide sequence ID" value="XM_033733122.1"/>
</dbReference>
<protein>
    <submittedName>
        <fullName evidence="1">Cyclin-like protein</fullName>
    </submittedName>
</protein>
<dbReference type="InterPro" id="IPR043198">
    <property type="entry name" value="Cyclin/Ssn8"/>
</dbReference>
<organism evidence="1 2">
    <name type="scientific">Neohortaea acidophila</name>
    <dbReference type="NCBI Taxonomy" id="245834"/>
    <lineage>
        <taxon>Eukaryota</taxon>
        <taxon>Fungi</taxon>
        <taxon>Dikarya</taxon>
        <taxon>Ascomycota</taxon>
        <taxon>Pezizomycotina</taxon>
        <taxon>Dothideomycetes</taxon>
        <taxon>Dothideomycetidae</taxon>
        <taxon>Mycosphaerellales</taxon>
        <taxon>Teratosphaeriaceae</taxon>
        <taxon>Neohortaea</taxon>
    </lineage>
</organism>
<name>A0A6A6Q315_9PEZI</name>
<dbReference type="PANTHER" id="PTHR10026">
    <property type="entry name" value="CYCLIN"/>
    <property type="match status" value="1"/>
</dbReference>
<evidence type="ECO:0000313" key="2">
    <source>
        <dbReference type="Proteomes" id="UP000799767"/>
    </source>
</evidence>
<dbReference type="GO" id="GO:0006357">
    <property type="term" value="P:regulation of transcription by RNA polymerase II"/>
    <property type="evidence" value="ECO:0007669"/>
    <property type="project" value="InterPro"/>
</dbReference>
<dbReference type="SUPFAM" id="SSF47954">
    <property type="entry name" value="Cyclin-like"/>
    <property type="match status" value="2"/>
</dbReference>
<dbReference type="GO" id="GO:0016538">
    <property type="term" value="F:cyclin-dependent protein serine/threonine kinase regulator activity"/>
    <property type="evidence" value="ECO:0007669"/>
    <property type="project" value="InterPro"/>
</dbReference>
<dbReference type="EMBL" id="MU001633">
    <property type="protein sequence ID" value="KAF2485817.1"/>
    <property type="molecule type" value="Genomic_DNA"/>
</dbReference>
<accession>A0A6A6Q315</accession>
<reference evidence="1" key="1">
    <citation type="journal article" date="2020" name="Stud. Mycol.">
        <title>101 Dothideomycetes genomes: a test case for predicting lifestyles and emergence of pathogens.</title>
        <authorList>
            <person name="Haridas S."/>
            <person name="Albert R."/>
            <person name="Binder M."/>
            <person name="Bloem J."/>
            <person name="Labutti K."/>
            <person name="Salamov A."/>
            <person name="Andreopoulos B."/>
            <person name="Baker S."/>
            <person name="Barry K."/>
            <person name="Bills G."/>
            <person name="Bluhm B."/>
            <person name="Cannon C."/>
            <person name="Castanera R."/>
            <person name="Culley D."/>
            <person name="Daum C."/>
            <person name="Ezra D."/>
            <person name="Gonzalez J."/>
            <person name="Henrissat B."/>
            <person name="Kuo A."/>
            <person name="Liang C."/>
            <person name="Lipzen A."/>
            <person name="Lutzoni F."/>
            <person name="Magnuson J."/>
            <person name="Mondo S."/>
            <person name="Nolan M."/>
            <person name="Ohm R."/>
            <person name="Pangilinan J."/>
            <person name="Park H.-J."/>
            <person name="Ramirez L."/>
            <person name="Alfaro M."/>
            <person name="Sun H."/>
            <person name="Tritt A."/>
            <person name="Yoshinaga Y."/>
            <person name="Zwiers L.-H."/>
            <person name="Turgeon B."/>
            <person name="Goodwin S."/>
            <person name="Spatafora J."/>
            <person name="Crous P."/>
            <person name="Grigoriev I."/>
        </authorList>
    </citation>
    <scope>NUCLEOTIDE SEQUENCE</scope>
    <source>
        <strain evidence="1">CBS 113389</strain>
    </source>
</reference>
<gene>
    <name evidence="1" type="ORF">BDY17DRAFT_294286</name>
</gene>
<dbReference type="InterPro" id="IPR036915">
    <property type="entry name" value="Cyclin-like_sf"/>
</dbReference>